<dbReference type="KEGG" id="rhg:EXZ61_03290"/>
<dbReference type="EMBL" id="CP036282">
    <property type="protein sequence ID" value="QDL53275.1"/>
    <property type="molecule type" value="Genomic_DNA"/>
</dbReference>
<accession>A0A515EKT4</accession>
<dbReference type="AlphaFoldDB" id="A0A515EKT4"/>
<gene>
    <name evidence="2" type="ORF">EXZ61_03290</name>
</gene>
<feature type="region of interest" description="Disordered" evidence="1">
    <location>
        <begin position="1"/>
        <end position="25"/>
    </location>
</feature>
<dbReference type="Proteomes" id="UP000317365">
    <property type="component" value="Chromosome"/>
</dbReference>
<evidence type="ECO:0000313" key="3">
    <source>
        <dbReference type="Proteomes" id="UP000317365"/>
    </source>
</evidence>
<sequence length="65" mass="7601">MYRVVTKSFSYTGGQRRRTTENGPWQPHEQWAMAWANYLRSTGNYERVEIESNVIDKTAGNGFTR</sequence>
<organism evidence="2 3">
    <name type="scientific">Rhodoferax aquaticus</name>
    <dbReference type="NCBI Taxonomy" id="2527691"/>
    <lineage>
        <taxon>Bacteria</taxon>
        <taxon>Pseudomonadati</taxon>
        <taxon>Pseudomonadota</taxon>
        <taxon>Betaproteobacteria</taxon>
        <taxon>Burkholderiales</taxon>
        <taxon>Comamonadaceae</taxon>
        <taxon>Rhodoferax</taxon>
    </lineage>
</organism>
<proteinExistence type="predicted"/>
<reference evidence="3" key="2">
    <citation type="journal article" date="2020" name="Int. J. Syst. Evol. Microbiol.">
        <title>Genomic insights into a novel species Rhodoferax aquaticus sp. nov., isolated from freshwater.</title>
        <authorList>
            <person name="Li T."/>
            <person name="Zhuo Y."/>
            <person name="Jin C.Z."/>
            <person name="Wu X."/>
            <person name="Ko S.R."/>
            <person name="Jin F.J."/>
            <person name="Ahn C.Y."/>
            <person name="Oh H.M."/>
            <person name="Lee H.G."/>
            <person name="Jin L."/>
        </authorList>
    </citation>
    <scope>NUCLEOTIDE SEQUENCE [LARGE SCALE GENOMIC DNA]</scope>
    <source>
        <strain evidence="3">Gr-4</strain>
    </source>
</reference>
<dbReference type="RefSeq" id="WP_142808991.1">
    <property type="nucleotide sequence ID" value="NZ_CP036282.1"/>
</dbReference>
<keyword evidence="3" id="KW-1185">Reference proteome</keyword>
<reference evidence="3" key="1">
    <citation type="submission" date="2019-02" db="EMBL/GenBank/DDBJ databases">
        <title>Complete genome sequence of Rhodoferax sp. Gr-4.</title>
        <authorList>
            <person name="Jin L."/>
        </authorList>
    </citation>
    <scope>NUCLEOTIDE SEQUENCE [LARGE SCALE GENOMIC DNA]</scope>
    <source>
        <strain evidence="3">Gr-4</strain>
    </source>
</reference>
<evidence type="ECO:0000256" key="1">
    <source>
        <dbReference type="SAM" id="MobiDB-lite"/>
    </source>
</evidence>
<evidence type="ECO:0000313" key="2">
    <source>
        <dbReference type="EMBL" id="QDL53275.1"/>
    </source>
</evidence>
<name>A0A515EKT4_9BURK</name>
<protein>
    <submittedName>
        <fullName evidence="2">Uncharacterized protein</fullName>
    </submittedName>
</protein>